<sequence>MKRHSLPPGARAVAAFLGTVVLAVLAAVTVLMPEVAVQSVDSMLHLPAGLDEILSSGLVSH</sequence>
<reference evidence="1 2" key="1">
    <citation type="submission" date="2017-07" db="EMBL/GenBank/DDBJ databases">
        <title>Acidovorax KNDSW TSA 6 genome sequence and assembly.</title>
        <authorList>
            <person name="Mayilraj S."/>
        </authorList>
    </citation>
    <scope>NUCLEOTIDE SEQUENCE [LARGE SCALE GENOMIC DNA]</scope>
    <source>
        <strain evidence="1 2">KNDSW-TSA6</strain>
    </source>
</reference>
<dbReference type="OrthoDB" id="8820344at2"/>
<accession>A0A235ESQ4</accession>
<proteinExistence type="predicted"/>
<evidence type="ECO:0000313" key="1">
    <source>
        <dbReference type="EMBL" id="OYD51577.1"/>
    </source>
</evidence>
<dbReference type="RefSeq" id="WP_094287810.1">
    <property type="nucleotide sequence ID" value="NZ_NOIG01000004.1"/>
</dbReference>
<organism evidence="1 2">
    <name type="scientific">Acidovorax kalamii</name>
    <dbReference type="NCBI Taxonomy" id="2004485"/>
    <lineage>
        <taxon>Bacteria</taxon>
        <taxon>Pseudomonadati</taxon>
        <taxon>Pseudomonadota</taxon>
        <taxon>Betaproteobacteria</taxon>
        <taxon>Burkholderiales</taxon>
        <taxon>Comamonadaceae</taxon>
        <taxon>Acidovorax</taxon>
    </lineage>
</organism>
<evidence type="ECO:0000313" key="2">
    <source>
        <dbReference type="Proteomes" id="UP000215441"/>
    </source>
</evidence>
<protein>
    <submittedName>
        <fullName evidence="1">Uncharacterized protein</fullName>
    </submittedName>
</protein>
<dbReference type="EMBL" id="NOIG01000004">
    <property type="protein sequence ID" value="OYD51577.1"/>
    <property type="molecule type" value="Genomic_DNA"/>
</dbReference>
<name>A0A235ESQ4_9BURK</name>
<gene>
    <name evidence="1" type="ORF">CBY09_07220</name>
</gene>
<dbReference type="Proteomes" id="UP000215441">
    <property type="component" value="Unassembled WGS sequence"/>
</dbReference>
<comment type="caution">
    <text evidence="1">The sequence shown here is derived from an EMBL/GenBank/DDBJ whole genome shotgun (WGS) entry which is preliminary data.</text>
</comment>
<keyword evidence="2" id="KW-1185">Reference proteome</keyword>
<dbReference type="AlphaFoldDB" id="A0A235ESQ4"/>